<dbReference type="Gene3D" id="1.10.287.950">
    <property type="entry name" value="Methyl-accepting chemotaxis protein"/>
    <property type="match status" value="1"/>
</dbReference>
<protein>
    <submittedName>
        <fullName evidence="12">Methyl-accepting chemotaxis protein</fullName>
    </submittedName>
</protein>
<dbReference type="SMART" id="SM00283">
    <property type="entry name" value="MA"/>
    <property type="match status" value="1"/>
</dbReference>
<keyword evidence="4 10" id="KW-0812">Transmembrane</keyword>
<keyword evidence="3" id="KW-0145">Chemotaxis</keyword>
<dbReference type="InterPro" id="IPR004089">
    <property type="entry name" value="MCPsignal_dom"/>
</dbReference>
<dbReference type="AlphaFoldDB" id="A0A1M7INP6"/>
<keyword evidence="5 10" id="KW-1133">Transmembrane helix</keyword>
<sequence length="540" mass="59279">MFQKPLITLALFLSLPPSLVLLVGNLLTGAATGSLLTVFFVFLATFLAGYLVLRSLFSRLFVIAEVIEQFSKGELPSINRLKGMRGYLSFLVKPVLNSFEQVFGLMGKLQRASEEINYFFGRFSESMGHINEAAGQIATSIEEIAQGAGEQAESAQETSNNVSFLSSLAGKIAQQTKEREMGIKTIIEKIRATRGVLKDLLEQLALSSKTSSLSAAKMKELEGLTASINNFVQTITEIADQTNLLALNAAIEAARAGEQGRGFAVVAEEVRKLAEQSGKAAEEIKELAEKIQKEAKDTAAQVEKNQQVVNENIKKGNESMAAFDEIVEEISGFKISMDKIGNLVSEQEEKVQKVLQTSEKMAAVSQETAAGVEEIAASSQEQKNMVRAITDEASKLSRMAGEFMEISEMYSRNFRLSDEVMQKVEFVKEKLIKLAGESFVVNGEEKVWPENFEKIRRENPAVLEIVLLDEEGNVKFSTGELPIKNLAFRPWFQKAVKGQVYISKPYIDIASNRMTVTVSAPIIGDGGRIMGVLAIDVDIS</sequence>
<accession>A0A1M7INP6</accession>
<evidence type="ECO:0000256" key="3">
    <source>
        <dbReference type="ARBA" id="ARBA00022500"/>
    </source>
</evidence>
<dbReference type="SUPFAM" id="SSF58104">
    <property type="entry name" value="Methyl-accepting chemotaxis protein (MCP) signaling domain"/>
    <property type="match status" value="1"/>
</dbReference>
<dbReference type="Proteomes" id="UP000184375">
    <property type="component" value="Unassembled WGS sequence"/>
</dbReference>
<evidence type="ECO:0000259" key="11">
    <source>
        <dbReference type="PROSITE" id="PS50111"/>
    </source>
</evidence>
<keyword evidence="9" id="KW-0175">Coiled coil</keyword>
<dbReference type="SUPFAM" id="SSF103190">
    <property type="entry name" value="Sensory domain-like"/>
    <property type="match status" value="1"/>
</dbReference>
<dbReference type="InterPro" id="IPR033479">
    <property type="entry name" value="dCache_1"/>
</dbReference>
<keyword evidence="13" id="KW-1185">Reference proteome</keyword>
<evidence type="ECO:0000313" key="12">
    <source>
        <dbReference type="EMBL" id="SHM42299.1"/>
    </source>
</evidence>
<keyword evidence="2" id="KW-1003">Cell membrane</keyword>
<evidence type="ECO:0000256" key="1">
    <source>
        <dbReference type="ARBA" id="ARBA00004651"/>
    </source>
</evidence>
<evidence type="ECO:0000256" key="5">
    <source>
        <dbReference type="ARBA" id="ARBA00022989"/>
    </source>
</evidence>
<evidence type="ECO:0000256" key="9">
    <source>
        <dbReference type="SAM" id="Coils"/>
    </source>
</evidence>
<dbReference type="Gene3D" id="3.30.450.20">
    <property type="entry name" value="PAS domain"/>
    <property type="match status" value="1"/>
</dbReference>
<dbReference type="PANTHER" id="PTHR32089:SF112">
    <property type="entry name" value="LYSOZYME-LIKE PROTEIN-RELATED"/>
    <property type="match status" value="1"/>
</dbReference>
<organism evidence="12 13">
    <name type="scientific">Caldanaerovirga acetigignens</name>
    <dbReference type="NCBI Taxonomy" id="447595"/>
    <lineage>
        <taxon>Bacteria</taxon>
        <taxon>Bacillati</taxon>
        <taxon>Bacillota</taxon>
        <taxon>Clostridia</taxon>
        <taxon>Thermosediminibacterales</taxon>
        <taxon>Thermosediminibacteraceae</taxon>
        <taxon>Caldanaerovirga</taxon>
    </lineage>
</organism>
<gene>
    <name evidence="12" type="ORF">SAMN05660826_00975</name>
</gene>
<dbReference type="GO" id="GO:0005886">
    <property type="term" value="C:plasma membrane"/>
    <property type="evidence" value="ECO:0007669"/>
    <property type="project" value="UniProtKB-SubCell"/>
</dbReference>
<dbReference type="Pfam" id="PF02743">
    <property type="entry name" value="dCache_1"/>
    <property type="match status" value="1"/>
</dbReference>
<dbReference type="PANTHER" id="PTHR32089">
    <property type="entry name" value="METHYL-ACCEPTING CHEMOTAXIS PROTEIN MCPB"/>
    <property type="match status" value="1"/>
</dbReference>
<comment type="subcellular location">
    <subcellularLocation>
        <location evidence="1">Cell membrane</location>
        <topology evidence="1">Multi-pass membrane protein</topology>
    </subcellularLocation>
</comment>
<dbReference type="CDD" id="cd11386">
    <property type="entry name" value="MCP_signal"/>
    <property type="match status" value="1"/>
</dbReference>
<dbReference type="Pfam" id="PF00015">
    <property type="entry name" value="MCPsignal"/>
    <property type="match status" value="1"/>
</dbReference>
<feature type="domain" description="Methyl-accepting transducer" evidence="11">
    <location>
        <begin position="126"/>
        <end position="376"/>
    </location>
</feature>
<dbReference type="PROSITE" id="PS50111">
    <property type="entry name" value="CHEMOTAXIS_TRANSDUC_2"/>
    <property type="match status" value="1"/>
</dbReference>
<proteinExistence type="predicted"/>
<feature type="transmembrane region" description="Helical" evidence="10">
    <location>
        <begin position="32"/>
        <end position="53"/>
    </location>
</feature>
<evidence type="ECO:0000256" key="7">
    <source>
        <dbReference type="ARBA" id="ARBA00023224"/>
    </source>
</evidence>
<dbReference type="CDD" id="cd12914">
    <property type="entry name" value="PDC1_DGC_like"/>
    <property type="match status" value="1"/>
</dbReference>
<evidence type="ECO:0000256" key="6">
    <source>
        <dbReference type="ARBA" id="ARBA00023136"/>
    </source>
</evidence>
<dbReference type="STRING" id="447595.SAMN05660826_00975"/>
<dbReference type="OrthoDB" id="9816519at2"/>
<keyword evidence="7 8" id="KW-0807">Transducer</keyword>
<name>A0A1M7INP6_9FIRM</name>
<dbReference type="GO" id="GO:0007165">
    <property type="term" value="P:signal transduction"/>
    <property type="evidence" value="ECO:0007669"/>
    <property type="project" value="UniProtKB-KW"/>
</dbReference>
<feature type="coiled-coil region" evidence="9">
    <location>
        <begin position="270"/>
        <end position="305"/>
    </location>
</feature>
<evidence type="ECO:0000313" key="13">
    <source>
        <dbReference type="Proteomes" id="UP000184375"/>
    </source>
</evidence>
<keyword evidence="6 10" id="KW-0472">Membrane</keyword>
<reference evidence="13" key="1">
    <citation type="submission" date="2016-11" db="EMBL/GenBank/DDBJ databases">
        <authorList>
            <person name="Varghese N."/>
            <person name="Submissions S."/>
        </authorList>
    </citation>
    <scope>NUCLEOTIDE SEQUENCE [LARGE SCALE GENOMIC DNA]</scope>
    <source>
        <strain evidence="13">DSM 18802</strain>
    </source>
</reference>
<evidence type="ECO:0000256" key="10">
    <source>
        <dbReference type="SAM" id="Phobius"/>
    </source>
</evidence>
<evidence type="ECO:0000256" key="2">
    <source>
        <dbReference type="ARBA" id="ARBA00022475"/>
    </source>
</evidence>
<evidence type="ECO:0000256" key="4">
    <source>
        <dbReference type="ARBA" id="ARBA00022692"/>
    </source>
</evidence>
<evidence type="ECO:0000256" key="8">
    <source>
        <dbReference type="PROSITE-ProRule" id="PRU00284"/>
    </source>
</evidence>
<dbReference type="InterPro" id="IPR029151">
    <property type="entry name" value="Sensor-like_sf"/>
</dbReference>
<dbReference type="EMBL" id="FRCR01000005">
    <property type="protein sequence ID" value="SHM42299.1"/>
    <property type="molecule type" value="Genomic_DNA"/>
</dbReference>
<dbReference type="GO" id="GO:0006935">
    <property type="term" value="P:chemotaxis"/>
    <property type="evidence" value="ECO:0007669"/>
    <property type="project" value="UniProtKB-KW"/>
</dbReference>